<evidence type="ECO:0000313" key="1">
    <source>
        <dbReference type="EMBL" id="SEE52844.1"/>
    </source>
</evidence>
<evidence type="ECO:0000313" key="2">
    <source>
        <dbReference type="EMBL" id="SEE79063.1"/>
    </source>
</evidence>
<dbReference type="EMBL" id="FNTI01000001">
    <property type="protein sequence ID" value="SEE52844.1"/>
    <property type="molecule type" value="Genomic_DNA"/>
</dbReference>
<evidence type="ECO:0000313" key="3">
    <source>
        <dbReference type="Proteomes" id="UP000183208"/>
    </source>
</evidence>
<organism evidence="2 3">
    <name type="scientific">Bradyrhizobium lablabi</name>
    <dbReference type="NCBI Taxonomy" id="722472"/>
    <lineage>
        <taxon>Bacteria</taxon>
        <taxon>Pseudomonadati</taxon>
        <taxon>Pseudomonadota</taxon>
        <taxon>Alphaproteobacteria</taxon>
        <taxon>Hyphomicrobiales</taxon>
        <taxon>Nitrobacteraceae</taxon>
        <taxon>Bradyrhizobium</taxon>
    </lineage>
</organism>
<dbReference type="AlphaFoldDB" id="A0A1H5LPS2"/>
<dbReference type="EMBL" id="FNTI01000002">
    <property type="protein sequence ID" value="SEE79063.1"/>
    <property type="molecule type" value="Genomic_DNA"/>
</dbReference>
<dbReference type="RefSeq" id="WP_171945035.1">
    <property type="nucleotide sequence ID" value="NZ_FNTI01000001.1"/>
</dbReference>
<name>A0A1H5LPS2_9BRAD</name>
<dbReference type="Proteomes" id="UP000183208">
    <property type="component" value="Unassembled WGS sequence"/>
</dbReference>
<proteinExistence type="predicted"/>
<reference evidence="2 3" key="1">
    <citation type="submission" date="2016-10" db="EMBL/GenBank/DDBJ databases">
        <authorList>
            <person name="de Groot N.N."/>
        </authorList>
    </citation>
    <scope>NUCLEOTIDE SEQUENCE [LARGE SCALE GENOMIC DNA]</scope>
    <source>
        <strain evidence="2 3">GAS522</strain>
    </source>
</reference>
<gene>
    <name evidence="1" type="ORF">SAMN05444171_7868</name>
    <name evidence="2" type="ORF">SAMN05444171_8069</name>
</gene>
<accession>A0A1H5LPS2</accession>
<sequence>MINSEAKAREIAEKRGHRDVDHIIICSDGERVPVWKFYLGASEAEIAGDHTPQESE</sequence>
<protein>
    <submittedName>
        <fullName evidence="2">Uncharacterized protein</fullName>
    </submittedName>
</protein>